<reference evidence="17 18" key="1">
    <citation type="submission" date="2012-10" db="EMBL/GenBank/DDBJ databases">
        <title>Genome sequencing and analysis of entomopathogenic fungi Beauveria bassiana D1-5.</title>
        <authorList>
            <person name="Li Q."/>
            <person name="Wang L."/>
            <person name="Zhang Z."/>
            <person name="Wang Q."/>
            <person name="Ren J."/>
            <person name="Wang M."/>
            <person name="Xu W."/>
            <person name="Wang J."/>
            <person name="Lu Y."/>
            <person name="Du Q."/>
            <person name="Sun Z."/>
        </authorList>
    </citation>
    <scope>NUCLEOTIDE SEQUENCE [LARGE SCALE GENOMIC DNA]</scope>
    <source>
        <strain evidence="17 18">D1-5</strain>
    </source>
</reference>
<comment type="subcellular location">
    <subcellularLocation>
        <location evidence="1">Cell inner membrane</location>
        <topology evidence="1">Peripheral membrane protein</topology>
    </subcellularLocation>
</comment>
<evidence type="ECO:0000256" key="12">
    <source>
        <dbReference type="ARBA" id="ARBA00023027"/>
    </source>
</evidence>
<dbReference type="PRINTS" id="PR00081">
    <property type="entry name" value="GDHRDH"/>
</dbReference>
<dbReference type="Pfam" id="PF08352">
    <property type="entry name" value="oligo_HPY"/>
    <property type="match status" value="1"/>
</dbReference>
<keyword evidence="9" id="KW-0276">Fatty acid metabolism</keyword>
<keyword evidence="5" id="KW-1003">Cell membrane</keyword>
<dbReference type="Gene3D" id="3.40.50.300">
    <property type="entry name" value="P-loop containing nucleotide triphosphate hydrolases"/>
    <property type="match status" value="2"/>
</dbReference>
<evidence type="ECO:0000256" key="11">
    <source>
        <dbReference type="ARBA" id="ARBA00023002"/>
    </source>
</evidence>
<dbReference type="STRING" id="1245745.A0A0A2VES7"/>
<dbReference type="InterPro" id="IPR050388">
    <property type="entry name" value="ABC_Ni/Peptide_Import"/>
</dbReference>
<keyword evidence="7" id="KW-0997">Cell inner membrane</keyword>
<dbReference type="GO" id="GO:0015833">
    <property type="term" value="P:peptide transport"/>
    <property type="evidence" value="ECO:0007669"/>
    <property type="project" value="InterPro"/>
</dbReference>
<evidence type="ECO:0000256" key="14">
    <source>
        <dbReference type="ARBA" id="ARBA00023136"/>
    </source>
</evidence>
<dbReference type="GO" id="GO:0006633">
    <property type="term" value="P:fatty acid biosynthetic process"/>
    <property type="evidence" value="ECO:0007669"/>
    <property type="project" value="UniProtKB-KW"/>
</dbReference>
<evidence type="ECO:0000256" key="4">
    <source>
        <dbReference type="ARBA" id="ARBA00022448"/>
    </source>
</evidence>
<dbReference type="AlphaFoldDB" id="A0A0A2VES7"/>
<dbReference type="PROSITE" id="PS00211">
    <property type="entry name" value="ABC_TRANSPORTER_1"/>
    <property type="match status" value="1"/>
</dbReference>
<dbReference type="GO" id="GO:0004318">
    <property type="term" value="F:enoyl-[acyl-carrier-protein] reductase (NADH) activity"/>
    <property type="evidence" value="ECO:0007669"/>
    <property type="project" value="InterPro"/>
</dbReference>
<evidence type="ECO:0000313" key="17">
    <source>
        <dbReference type="EMBL" id="KGQ06063.1"/>
    </source>
</evidence>
<keyword evidence="11" id="KW-0560">Oxidoreductase</keyword>
<dbReference type="InterPro" id="IPR013563">
    <property type="entry name" value="Oligopep_ABC_C"/>
</dbReference>
<dbReference type="HOGENOM" id="CLU_000604_86_2_1"/>
<dbReference type="GO" id="GO:0005886">
    <property type="term" value="C:plasma membrane"/>
    <property type="evidence" value="ECO:0007669"/>
    <property type="project" value="UniProtKB-SubCell"/>
</dbReference>
<organism evidence="17 18">
    <name type="scientific">Beauveria bassiana D1-5</name>
    <dbReference type="NCBI Taxonomy" id="1245745"/>
    <lineage>
        <taxon>Eukaryota</taxon>
        <taxon>Fungi</taxon>
        <taxon>Dikarya</taxon>
        <taxon>Ascomycota</taxon>
        <taxon>Pezizomycotina</taxon>
        <taxon>Sordariomycetes</taxon>
        <taxon>Hypocreomycetidae</taxon>
        <taxon>Hypocreales</taxon>
        <taxon>Cordycipitaceae</taxon>
        <taxon>Beauveria</taxon>
    </lineage>
</organism>
<dbReference type="NCBIfam" id="TIGR01727">
    <property type="entry name" value="oligo_HPY"/>
    <property type="match status" value="1"/>
</dbReference>
<comment type="caution">
    <text evidence="17">The sequence shown here is derived from an EMBL/GenBank/DDBJ whole genome shotgun (WGS) entry which is preliminary data.</text>
</comment>
<dbReference type="GO" id="GO:0016887">
    <property type="term" value="F:ATP hydrolysis activity"/>
    <property type="evidence" value="ECO:0007669"/>
    <property type="project" value="InterPro"/>
</dbReference>
<dbReference type="CDD" id="cd05372">
    <property type="entry name" value="ENR_SDR"/>
    <property type="match status" value="1"/>
</dbReference>
<evidence type="ECO:0000256" key="2">
    <source>
        <dbReference type="ARBA" id="ARBA00005189"/>
    </source>
</evidence>
<feature type="domain" description="ABC transporter" evidence="16">
    <location>
        <begin position="308"/>
        <end position="544"/>
    </location>
</feature>
<dbReference type="PANTHER" id="PTHR43297:SF4">
    <property type="entry name" value="PUTRESCINE EXPORT SYSTEM ATP-BINDING PROTEIN SAPD"/>
    <property type="match status" value="1"/>
</dbReference>
<evidence type="ECO:0000256" key="15">
    <source>
        <dbReference type="ARBA" id="ARBA00023160"/>
    </source>
</evidence>
<dbReference type="InterPro" id="IPR003439">
    <property type="entry name" value="ABC_transporter-like_ATP-bd"/>
</dbReference>
<dbReference type="InterPro" id="IPR017871">
    <property type="entry name" value="ABC_transporter-like_CS"/>
</dbReference>
<dbReference type="InterPro" id="IPR036291">
    <property type="entry name" value="NAD(P)-bd_dom_sf"/>
</dbReference>
<dbReference type="Pfam" id="PF13561">
    <property type="entry name" value="adh_short_C2"/>
    <property type="match status" value="1"/>
</dbReference>
<comment type="pathway">
    <text evidence="2">Lipid metabolism.</text>
</comment>
<evidence type="ECO:0000256" key="13">
    <source>
        <dbReference type="ARBA" id="ARBA00023098"/>
    </source>
</evidence>
<proteinExistence type="inferred from homology"/>
<keyword evidence="13" id="KW-0443">Lipid metabolism</keyword>
<keyword evidence="4" id="KW-0813">Transport</keyword>
<sequence length="790" mass="88000">MTSEGWVKAVDRVSMTLGEGEIRGLVGESGSGKSLIAKAICGVTKDNWRVTADRMRFDDIDLLRLSPRERRRLVGHNVSMIFQEPQSCLDPSERIGRQLTQNIPGWTYKGRWWQRFGWRKRRAIELLHRVGIKDHKDAMNSYPYELTEGECQKVMIAIALANQPRLLIADEPTNAMEPTTQSQIFRLLTRLNQNNNTTILLISHDLQMLSQWADKINVMYCGQTVESATSEELVATPHHPYTQALIRAIPDFGSPMPHKSRLNTMPGAIPLLEQLPMGCRLGPRCPYAQRKCIEAPRLEGAKNHLKTFRYRTGLFHRQHVEAVKPLNFTLREKQTLAIIGENGSGKSTLAKMLAGMIEPTTGELVIDDHPLHFGDYSWRSQRIRMIFQDPSTSLNPRQRISQILDFPLRLNTGLESELRQKRILETLRMVGLLPDHASYYPHMLAPGQKQRLGLARALILRPKVIIADEALASLDMSMRSQLINLMLELQEKQGISYIYVTQHIGMMKHISDQVMVMHEGEVVERGTMGFLTGKRILITGVASKLSIAYGIAQAMHREGAELAFTYQNEKLKGRVEGFAAELGSSLVLPCDVAEDESIEALFTELAKSWPKFDGFVHSIGFAPGDQLDGDYVNAVTREGFKIAHDISAYSFVAMAKVCREMLNPGSALLTLSYLGAERAIPNYNVMGLAKASLEANVRYMANAMGPEGVRVNAISAGPIRTLAASGIKDFRKMLAHCEAVTPIRRTVTIEDVGNSAAFLCSDLSAGISGEVVHVDGGFSIAAMNELELKD</sequence>
<dbReference type="PROSITE" id="PS50893">
    <property type="entry name" value="ABC_TRANSPORTER_2"/>
    <property type="match status" value="2"/>
</dbReference>
<comment type="similarity">
    <text evidence="3">Belongs to the short-chain dehydrogenases/reductases (SDR) family. FabI subfamily.</text>
</comment>
<dbReference type="FunFam" id="3.40.50.300:FF:000443">
    <property type="entry name" value="Peptide transport system ATP-binding protein SapD"/>
    <property type="match status" value="1"/>
</dbReference>
<dbReference type="FunFam" id="3.40.50.720:FF:000054">
    <property type="entry name" value="Enoyl-[acyl-carrier-protein] reductase [NADH]"/>
    <property type="match status" value="1"/>
</dbReference>
<dbReference type="Gene3D" id="3.40.50.720">
    <property type="entry name" value="NAD(P)-binding Rossmann-like Domain"/>
    <property type="match status" value="1"/>
</dbReference>
<keyword evidence="14" id="KW-0472">Membrane</keyword>
<evidence type="ECO:0000256" key="8">
    <source>
        <dbReference type="ARBA" id="ARBA00022741"/>
    </source>
</evidence>
<evidence type="ECO:0000256" key="3">
    <source>
        <dbReference type="ARBA" id="ARBA00009233"/>
    </source>
</evidence>
<dbReference type="NCBIfam" id="NF011692">
    <property type="entry name" value="PRK15112.1"/>
    <property type="match status" value="1"/>
</dbReference>
<dbReference type="SUPFAM" id="SSF52540">
    <property type="entry name" value="P-loop containing nucleoside triphosphate hydrolases"/>
    <property type="match status" value="2"/>
</dbReference>
<dbReference type="Proteomes" id="UP000030106">
    <property type="component" value="Unassembled WGS sequence"/>
</dbReference>
<evidence type="ECO:0000256" key="7">
    <source>
        <dbReference type="ARBA" id="ARBA00022519"/>
    </source>
</evidence>
<evidence type="ECO:0000256" key="9">
    <source>
        <dbReference type="ARBA" id="ARBA00022832"/>
    </source>
</evidence>
<evidence type="ECO:0000313" key="18">
    <source>
        <dbReference type="Proteomes" id="UP000030106"/>
    </source>
</evidence>
<dbReference type="NCBIfam" id="NF005938">
    <property type="entry name" value="PRK07984.1"/>
    <property type="match status" value="1"/>
</dbReference>
<dbReference type="PANTHER" id="PTHR43297">
    <property type="entry name" value="OLIGOPEPTIDE TRANSPORT ATP-BINDING PROTEIN APPD"/>
    <property type="match status" value="1"/>
</dbReference>
<accession>A0A0A2VES7</accession>
<keyword evidence="15" id="KW-0275">Fatty acid biosynthesis</keyword>
<dbReference type="NCBIfam" id="NF008453">
    <property type="entry name" value="PRK11308.1"/>
    <property type="match status" value="2"/>
</dbReference>
<name>A0A0A2VES7_BEABA</name>
<dbReference type="NCBIfam" id="NF011674">
    <property type="entry name" value="PRK15093.1"/>
    <property type="match status" value="1"/>
</dbReference>
<protein>
    <submittedName>
        <fullName evidence="17">Peptide transport system ATP-binding protein SapD</fullName>
    </submittedName>
</protein>
<keyword evidence="10 17" id="KW-0067">ATP-binding</keyword>
<dbReference type="SMART" id="SM00382">
    <property type="entry name" value="AAA"/>
    <property type="match status" value="2"/>
</dbReference>
<dbReference type="Pfam" id="PF00005">
    <property type="entry name" value="ABC_tran"/>
    <property type="match status" value="2"/>
</dbReference>
<evidence type="ECO:0000256" key="1">
    <source>
        <dbReference type="ARBA" id="ARBA00004417"/>
    </source>
</evidence>
<evidence type="ECO:0000256" key="5">
    <source>
        <dbReference type="ARBA" id="ARBA00022475"/>
    </source>
</evidence>
<dbReference type="InterPro" id="IPR002347">
    <property type="entry name" value="SDR_fam"/>
</dbReference>
<keyword evidence="6" id="KW-0444">Lipid biosynthesis</keyword>
<gene>
    <name evidence="17" type="ORF">BBAD15_g8617</name>
</gene>
<keyword evidence="12" id="KW-0520">NAD</keyword>
<keyword evidence="8" id="KW-0547">Nucleotide-binding</keyword>
<dbReference type="InterPro" id="IPR027417">
    <property type="entry name" value="P-loop_NTPase"/>
</dbReference>
<evidence type="ECO:0000256" key="6">
    <source>
        <dbReference type="ARBA" id="ARBA00022516"/>
    </source>
</evidence>
<dbReference type="EMBL" id="ANFO01000878">
    <property type="protein sequence ID" value="KGQ06063.1"/>
    <property type="molecule type" value="Genomic_DNA"/>
</dbReference>
<feature type="domain" description="ABC transporter" evidence="16">
    <location>
        <begin position="1"/>
        <end position="246"/>
    </location>
</feature>
<evidence type="ECO:0000259" key="16">
    <source>
        <dbReference type="PROSITE" id="PS50893"/>
    </source>
</evidence>
<dbReference type="InterPro" id="IPR014358">
    <property type="entry name" value="Enoyl-ACP_Rdtase_NADH"/>
</dbReference>
<evidence type="ECO:0000256" key="10">
    <source>
        <dbReference type="ARBA" id="ARBA00022840"/>
    </source>
</evidence>
<dbReference type="CDD" id="cd03257">
    <property type="entry name" value="ABC_NikE_OppD_transporters"/>
    <property type="match status" value="2"/>
</dbReference>
<dbReference type="GO" id="GO:0005524">
    <property type="term" value="F:ATP binding"/>
    <property type="evidence" value="ECO:0007669"/>
    <property type="project" value="UniProtKB-KW"/>
</dbReference>
<dbReference type="InterPro" id="IPR003593">
    <property type="entry name" value="AAA+_ATPase"/>
</dbReference>
<dbReference type="SUPFAM" id="SSF51735">
    <property type="entry name" value="NAD(P)-binding Rossmann-fold domains"/>
    <property type="match status" value="1"/>
</dbReference>